<keyword evidence="3" id="KW-0808">Transferase</keyword>
<dbReference type="Proteomes" id="UP000663827">
    <property type="component" value="Unassembled WGS sequence"/>
</dbReference>
<dbReference type="InterPro" id="IPR036249">
    <property type="entry name" value="Thioredoxin-like_sf"/>
</dbReference>
<organism evidence="8 9">
    <name type="scientific">Rhizoctonia solani</name>
    <dbReference type="NCBI Taxonomy" id="456999"/>
    <lineage>
        <taxon>Eukaryota</taxon>
        <taxon>Fungi</taxon>
        <taxon>Dikarya</taxon>
        <taxon>Basidiomycota</taxon>
        <taxon>Agaricomycotina</taxon>
        <taxon>Agaricomycetes</taxon>
        <taxon>Cantharellales</taxon>
        <taxon>Ceratobasidiaceae</taxon>
        <taxon>Rhizoctonia</taxon>
    </lineage>
</organism>
<dbReference type="GO" id="GO:0004602">
    <property type="term" value="F:glutathione peroxidase activity"/>
    <property type="evidence" value="ECO:0007669"/>
    <property type="project" value="TreeGrafter"/>
</dbReference>
<dbReference type="GO" id="GO:0004364">
    <property type="term" value="F:glutathione transferase activity"/>
    <property type="evidence" value="ECO:0007669"/>
    <property type="project" value="UniProtKB-EC"/>
</dbReference>
<dbReference type="GO" id="GO:0005739">
    <property type="term" value="C:mitochondrion"/>
    <property type="evidence" value="ECO:0007669"/>
    <property type="project" value="TreeGrafter"/>
</dbReference>
<evidence type="ECO:0000256" key="1">
    <source>
        <dbReference type="ARBA" id="ARBA00006494"/>
    </source>
</evidence>
<evidence type="ECO:0000256" key="6">
    <source>
        <dbReference type="ARBA" id="ARBA00083519"/>
    </source>
</evidence>
<comment type="similarity">
    <text evidence="1">Belongs to the GST superfamily. Kappa family.</text>
</comment>
<evidence type="ECO:0000259" key="7">
    <source>
        <dbReference type="Pfam" id="PF01323"/>
    </source>
</evidence>
<dbReference type="SUPFAM" id="SSF52833">
    <property type="entry name" value="Thioredoxin-like"/>
    <property type="match status" value="1"/>
</dbReference>
<reference evidence="8" key="1">
    <citation type="submission" date="2021-01" db="EMBL/GenBank/DDBJ databases">
        <authorList>
            <person name="Kaushik A."/>
        </authorList>
    </citation>
    <scope>NUCLEOTIDE SEQUENCE</scope>
    <source>
        <strain evidence="8">AG5</strain>
    </source>
</reference>
<evidence type="ECO:0000313" key="9">
    <source>
        <dbReference type="Proteomes" id="UP000663827"/>
    </source>
</evidence>
<dbReference type="Gene3D" id="3.40.30.10">
    <property type="entry name" value="Glutaredoxin"/>
    <property type="match status" value="1"/>
</dbReference>
<dbReference type="EMBL" id="CAJNJQ010003030">
    <property type="protein sequence ID" value="CAE7190607.1"/>
    <property type="molecule type" value="Genomic_DNA"/>
</dbReference>
<dbReference type="AlphaFoldDB" id="A0A8H3E6B0"/>
<evidence type="ECO:0000256" key="2">
    <source>
        <dbReference type="ARBA" id="ARBA00012452"/>
    </source>
</evidence>
<dbReference type="PANTHER" id="PTHR42943">
    <property type="entry name" value="GLUTATHIONE S-TRANSFERASE KAPPA"/>
    <property type="match status" value="1"/>
</dbReference>
<accession>A0A8H3E6B0</accession>
<dbReference type="EC" id="2.5.1.18" evidence="2"/>
<evidence type="ECO:0000256" key="3">
    <source>
        <dbReference type="ARBA" id="ARBA00022679"/>
    </source>
</evidence>
<feature type="domain" description="DSBA-like thioredoxin" evidence="7">
    <location>
        <begin position="8"/>
        <end position="222"/>
    </location>
</feature>
<dbReference type="InterPro" id="IPR051924">
    <property type="entry name" value="GST_Kappa/NadH"/>
</dbReference>
<dbReference type="GO" id="GO:0005777">
    <property type="term" value="C:peroxisome"/>
    <property type="evidence" value="ECO:0007669"/>
    <property type="project" value="TreeGrafter"/>
</dbReference>
<comment type="catalytic activity">
    <reaction evidence="4">
        <text>RX + glutathione = an S-substituted glutathione + a halide anion + H(+)</text>
        <dbReference type="Rhea" id="RHEA:16437"/>
        <dbReference type="ChEBI" id="CHEBI:15378"/>
        <dbReference type="ChEBI" id="CHEBI:16042"/>
        <dbReference type="ChEBI" id="CHEBI:17792"/>
        <dbReference type="ChEBI" id="CHEBI:57925"/>
        <dbReference type="ChEBI" id="CHEBI:90779"/>
        <dbReference type="EC" id="2.5.1.18"/>
    </reaction>
</comment>
<evidence type="ECO:0000256" key="4">
    <source>
        <dbReference type="ARBA" id="ARBA00047960"/>
    </source>
</evidence>
<sequence length="243" mass="27544">MVPPRISVKLCYDIVSPYSYLAFESLTRYRELWNIDLQLCPYFLGGVMVAANNRPPMSVKLKGDYLAQEVKRLGEEAGCEYISTFAVAFQLTSRRVKINVAWNNNPPNTMGVARFLRAYKDVSSSTELENVTRRLFTELFGKETPPSDPAFLECLVPDLIPEVKFKEIVARSGSQEIKDIVKFESAALVKDYGAFGFPWIIVRRADGTANSFFGSDRFANMAWWLGSEYKWQGPRPDVPKGKL</sequence>
<comment type="caution">
    <text evidence="8">The sequence shown here is derived from an EMBL/GenBank/DDBJ whole genome shotgun (WGS) entry which is preliminary data.</text>
</comment>
<dbReference type="GO" id="GO:0006749">
    <property type="term" value="P:glutathione metabolic process"/>
    <property type="evidence" value="ECO:0007669"/>
    <property type="project" value="TreeGrafter"/>
</dbReference>
<gene>
    <name evidence="8" type="ORF">RDB_LOCUS127253</name>
</gene>
<dbReference type="FunFam" id="3.40.30.10:FF:000096">
    <property type="entry name" value="Glutathione S-transferase kappa"/>
    <property type="match status" value="1"/>
</dbReference>
<dbReference type="InterPro" id="IPR001853">
    <property type="entry name" value="DSBA-like_thioredoxin_dom"/>
</dbReference>
<protein>
    <recommendedName>
        <fullName evidence="5">Glutathione S-transferase kappa 1</fullName>
        <ecNumber evidence="2">2.5.1.18</ecNumber>
    </recommendedName>
    <alternativeName>
        <fullName evidence="6">GST class-kappa</fullName>
    </alternativeName>
</protein>
<evidence type="ECO:0000256" key="5">
    <source>
        <dbReference type="ARBA" id="ARBA00073833"/>
    </source>
</evidence>
<proteinExistence type="inferred from homology"/>
<evidence type="ECO:0000313" key="8">
    <source>
        <dbReference type="EMBL" id="CAE7190607.1"/>
    </source>
</evidence>
<dbReference type="PANTHER" id="PTHR42943:SF2">
    <property type="entry name" value="GLUTATHIONE S-TRANSFERASE KAPPA 1"/>
    <property type="match status" value="1"/>
</dbReference>
<dbReference type="Pfam" id="PF01323">
    <property type="entry name" value="DSBA"/>
    <property type="match status" value="1"/>
</dbReference>
<name>A0A8H3E6B0_9AGAM</name>